<dbReference type="GO" id="GO:0032259">
    <property type="term" value="P:methylation"/>
    <property type="evidence" value="ECO:0007669"/>
    <property type="project" value="UniProtKB-KW"/>
</dbReference>
<keyword evidence="5" id="KW-0808">Transferase</keyword>
<keyword evidence="5" id="KW-0256">Endoplasmic reticulum</keyword>
<evidence type="ECO:0000256" key="5">
    <source>
        <dbReference type="RuleBase" id="RU362022"/>
    </source>
</evidence>
<organism evidence="6 7">
    <name type="scientific">Obba rivulosa</name>
    <dbReference type="NCBI Taxonomy" id="1052685"/>
    <lineage>
        <taxon>Eukaryota</taxon>
        <taxon>Fungi</taxon>
        <taxon>Dikarya</taxon>
        <taxon>Basidiomycota</taxon>
        <taxon>Agaricomycotina</taxon>
        <taxon>Agaricomycetes</taxon>
        <taxon>Polyporales</taxon>
        <taxon>Gelatoporiaceae</taxon>
        <taxon>Obba</taxon>
    </lineage>
</organism>
<dbReference type="OrthoDB" id="422086at2759"/>
<dbReference type="EC" id="2.1.1.100" evidence="5"/>
<reference evidence="6 7" key="1">
    <citation type="submission" date="2016-07" db="EMBL/GenBank/DDBJ databases">
        <title>Draft genome of the white-rot fungus Obba rivulosa 3A-2.</title>
        <authorList>
            <consortium name="DOE Joint Genome Institute"/>
            <person name="Miettinen O."/>
            <person name="Riley R."/>
            <person name="Acob R."/>
            <person name="Barry K."/>
            <person name="Cullen D."/>
            <person name="De Vries R."/>
            <person name="Hainaut M."/>
            <person name="Hatakka A."/>
            <person name="Henrissat B."/>
            <person name="Hilden K."/>
            <person name="Kuo R."/>
            <person name="Labutti K."/>
            <person name="Lipzen A."/>
            <person name="Makela M.R."/>
            <person name="Sandor L."/>
            <person name="Spatafora J.W."/>
            <person name="Grigoriev I.V."/>
            <person name="Hibbett D.S."/>
        </authorList>
    </citation>
    <scope>NUCLEOTIDE SEQUENCE [LARGE SCALE GENOMIC DNA]</scope>
    <source>
        <strain evidence="6 7">3A-2</strain>
    </source>
</reference>
<evidence type="ECO:0000313" key="7">
    <source>
        <dbReference type="Proteomes" id="UP000250043"/>
    </source>
</evidence>
<keyword evidence="7" id="KW-1185">Reference proteome</keyword>
<evidence type="ECO:0000313" key="6">
    <source>
        <dbReference type="EMBL" id="OCH84821.1"/>
    </source>
</evidence>
<evidence type="ECO:0000256" key="2">
    <source>
        <dbReference type="ARBA" id="ARBA00022692"/>
    </source>
</evidence>
<keyword evidence="4" id="KW-0472">Membrane</keyword>
<comment type="subcellular location">
    <subcellularLocation>
        <location evidence="5">Endoplasmic reticulum membrane</location>
        <topology evidence="5">Multi-pass membrane protein</topology>
    </subcellularLocation>
    <subcellularLocation>
        <location evidence="1">Membrane</location>
        <topology evidence="1">Multi-pass membrane protein</topology>
    </subcellularLocation>
</comment>
<dbReference type="Gene3D" id="1.20.120.1630">
    <property type="match status" value="1"/>
</dbReference>
<comment type="catalytic activity">
    <reaction evidence="5">
        <text>[protein]-C-terminal S-[(2E,6E)-farnesyl]-L-cysteine + S-adenosyl-L-methionine = [protein]-C-terminal S-[(2E,6E)-farnesyl]-L-cysteine methyl ester + S-adenosyl-L-homocysteine</text>
        <dbReference type="Rhea" id="RHEA:21672"/>
        <dbReference type="Rhea" id="RHEA-COMP:12125"/>
        <dbReference type="Rhea" id="RHEA-COMP:12126"/>
        <dbReference type="ChEBI" id="CHEBI:57856"/>
        <dbReference type="ChEBI" id="CHEBI:59789"/>
        <dbReference type="ChEBI" id="CHEBI:90510"/>
        <dbReference type="ChEBI" id="CHEBI:90511"/>
        <dbReference type="EC" id="2.1.1.100"/>
    </reaction>
</comment>
<accession>A0A8E2DFD7</accession>
<dbReference type="InterPro" id="IPR007269">
    <property type="entry name" value="ICMT_MeTrfase"/>
</dbReference>
<dbReference type="GO" id="GO:0005789">
    <property type="term" value="C:endoplasmic reticulum membrane"/>
    <property type="evidence" value="ECO:0007669"/>
    <property type="project" value="UniProtKB-SubCell"/>
</dbReference>
<keyword evidence="2" id="KW-0812">Transmembrane</keyword>
<name>A0A8E2DFD7_9APHY</name>
<gene>
    <name evidence="6" type="ORF">OBBRIDRAFT_740919</name>
</gene>
<protein>
    <recommendedName>
        <fullName evidence="5">Protein-S-isoprenylcysteine O-methyltransferase</fullName>
        <ecNumber evidence="5">2.1.1.100</ecNumber>
    </recommendedName>
</protein>
<evidence type="ECO:0000256" key="1">
    <source>
        <dbReference type="ARBA" id="ARBA00004141"/>
    </source>
</evidence>
<dbReference type="Proteomes" id="UP000250043">
    <property type="component" value="Unassembled WGS sequence"/>
</dbReference>
<comment type="similarity">
    <text evidence="5">Belongs to the class VI-like SAM-binding methyltransferase superfamily. Isoprenylcysteine carboxyl methyltransferase family.</text>
</comment>
<dbReference type="GO" id="GO:0004671">
    <property type="term" value="F:protein C-terminal S-isoprenylcysteine carboxyl O-methyltransferase activity"/>
    <property type="evidence" value="ECO:0007669"/>
    <property type="project" value="UniProtKB-EC"/>
</dbReference>
<evidence type="ECO:0000256" key="4">
    <source>
        <dbReference type="ARBA" id="ARBA00023136"/>
    </source>
</evidence>
<keyword evidence="3" id="KW-1133">Transmembrane helix</keyword>
<keyword evidence="5" id="KW-0949">S-adenosyl-L-methionine</keyword>
<dbReference type="AlphaFoldDB" id="A0A8E2DFD7"/>
<proteinExistence type="inferred from homology"/>
<keyword evidence="5" id="KW-0489">Methyltransferase</keyword>
<dbReference type="EMBL" id="KV722631">
    <property type="protein sequence ID" value="OCH84821.1"/>
    <property type="molecule type" value="Genomic_DNA"/>
</dbReference>
<sequence>MSLTPAISACSAGCDPARPKLVTNGPYTFVRHPNYSGWLACQVGGAACLFGSGSWAPECGMLGTTGGKLFAIIWVGSSLLSSVMVCKWAVLEDEALCETFKGEWAEYARNTPYKMIPYIY</sequence>
<evidence type="ECO:0000256" key="3">
    <source>
        <dbReference type="ARBA" id="ARBA00022989"/>
    </source>
</evidence>
<dbReference type="Pfam" id="PF04140">
    <property type="entry name" value="ICMT"/>
    <property type="match status" value="1"/>
</dbReference>